<organism evidence="2 3">
    <name type="scientific">Diabrotica balteata</name>
    <name type="common">Banded cucumber beetle</name>
    <dbReference type="NCBI Taxonomy" id="107213"/>
    <lineage>
        <taxon>Eukaryota</taxon>
        <taxon>Metazoa</taxon>
        <taxon>Ecdysozoa</taxon>
        <taxon>Arthropoda</taxon>
        <taxon>Hexapoda</taxon>
        <taxon>Insecta</taxon>
        <taxon>Pterygota</taxon>
        <taxon>Neoptera</taxon>
        <taxon>Endopterygota</taxon>
        <taxon>Coleoptera</taxon>
        <taxon>Polyphaga</taxon>
        <taxon>Cucujiformia</taxon>
        <taxon>Chrysomeloidea</taxon>
        <taxon>Chrysomelidae</taxon>
        <taxon>Galerucinae</taxon>
        <taxon>Diabroticina</taxon>
        <taxon>Diabroticites</taxon>
        <taxon>Diabrotica</taxon>
    </lineage>
</organism>
<feature type="region of interest" description="Disordered" evidence="1">
    <location>
        <begin position="1"/>
        <end position="34"/>
    </location>
</feature>
<name>A0A9N9T540_DIABA</name>
<gene>
    <name evidence="2" type="ORF">DIABBA_LOCUS7856</name>
</gene>
<evidence type="ECO:0000256" key="1">
    <source>
        <dbReference type="SAM" id="MobiDB-lite"/>
    </source>
</evidence>
<feature type="compositionally biased region" description="Basic residues" evidence="1">
    <location>
        <begin position="113"/>
        <end position="122"/>
    </location>
</feature>
<feature type="compositionally biased region" description="Basic and acidic residues" evidence="1">
    <location>
        <begin position="8"/>
        <end position="18"/>
    </location>
</feature>
<dbReference type="AlphaFoldDB" id="A0A9N9T540"/>
<dbReference type="Proteomes" id="UP001153709">
    <property type="component" value="Chromosome 5"/>
</dbReference>
<dbReference type="EMBL" id="OU898280">
    <property type="protein sequence ID" value="CAG9834562.1"/>
    <property type="molecule type" value="Genomic_DNA"/>
</dbReference>
<feature type="compositionally biased region" description="Polar residues" evidence="1">
    <location>
        <begin position="25"/>
        <end position="34"/>
    </location>
</feature>
<reference evidence="2" key="1">
    <citation type="submission" date="2022-01" db="EMBL/GenBank/DDBJ databases">
        <authorList>
            <person name="King R."/>
        </authorList>
    </citation>
    <scope>NUCLEOTIDE SEQUENCE</scope>
</reference>
<dbReference type="OrthoDB" id="6776127at2759"/>
<sequence>MDDSDTDKEEHVSERDDNSEYELSDGSNAENKADSSTEAYIAHLKKNGKVLDSWIWKKIQTKKYTLEGWAQIIRLARNKPCPFEVTYLLHNDFLDFNQGKVTFALKNKLKPKNKKNNMKNKMKRTDYMSTSDPKRCRLQSNANPEDWRRCKK</sequence>
<keyword evidence="3" id="KW-1185">Reference proteome</keyword>
<proteinExistence type="predicted"/>
<evidence type="ECO:0000313" key="3">
    <source>
        <dbReference type="Proteomes" id="UP001153709"/>
    </source>
</evidence>
<accession>A0A9N9T540</accession>
<evidence type="ECO:0000313" key="2">
    <source>
        <dbReference type="EMBL" id="CAG9834562.1"/>
    </source>
</evidence>
<feature type="region of interest" description="Disordered" evidence="1">
    <location>
        <begin position="113"/>
        <end position="152"/>
    </location>
</feature>
<protein>
    <submittedName>
        <fullName evidence="2">Uncharacterized protein</fullName>
    </submittedName>
</protein>